<dbReference type="InterPro" id="IPR027469">
    <property type="entry name" value="Cation_efflux_TMD_sf"/>
</dbReference>
<dbReference type="InterPro" id="IPR027470">
    <property type="entry name" value="Cation_efflux_CTD"/>
</dbReference>
<keyword evidence="6 9" id="KW-1133">Transmembrane helix</keyword>
<dbReference type="AlphaFoldDB" id="A0A9D2ZUR5"/>
<feature type="domain" description="Cation efflux protein cytoplasmic" evidence="11">
    <location>
        <begin position="216"/>
        <end position="272"/>
    </location>
</feature>
<evidence type="ECO:0000259" key="10">
    <source>
        <dbReference type="Pfam" id="PF01545"/>
    </source>
</evidence>
<dbReference type="SUPFAM" id="SSF160240">
    <property type="entry name" value="Cation efflux protein cytoplasmic domain-like"/>
    <property type="match status" value="1"/>
</dbReference>
<feature type="transmembrane region" description="Helical" evidence="9">
    <location>
        <begin position="155"/>
        <end position="177"/>
    </location>
</feature>
<evidence type="ECO:0000313" key="12">
    <source>
        <dbReference type="EMBL" id="HJD52719.1"/>
    </source>
</evidence>
<dbReference type="GO" id="GO:0005886">
    <property type="term" value="C:plasma membrane"/>
    <property type="evidence" value="ECO:0007669"/>
    <property type="project" value="TreeGrafter"/>
</dbReference>
<feature type="domain" description="Cation efflux protein transmembrane" evidence="10">
    <location>
        <begin position="22"/>
        <end position="209"/>
    </location>
</feature>
<evidence type="ECO:0000256" key="6">
    <source>
        <dbReference type="ARBA" id="ARBA00022989"/>
    </source>
</evidence>
<dbReference type="InterPro" id="IPR050681">
    <property type="entry name" value="CDF/SLC30A"/>
</dbReference>
<comment type="caution">
    <text evidence="12">The sequence shown here is derived from an EMBL/GenBank/DDBJ whole genome shotgun (WGS) entry which is preliminary data.</text>
</comment>
<dbReference type="NCBIfam" id="TIGR01297">
    <property type="entry name" value="CDF"/>
    <property type="match status" value="1"/>
</dbReference>
<evidence type="ECO:0000259" key="11">
    <source>
        <dbReference type="Pfam" id="PF16916"/>
    </source>
</evidence>
<feature type="transmembrane region" description="Helical" evidence="9">
    <location>
        <begin position="58"/>
        <end position="76"/>
    </location>
</feature>
<dbReference type="Gene3D" id="1.20.1510.10">
    <property type="entry name" value="Cation efflux protein transmembrane domain"/>
    <property type="match status" value="1"/>
</dbReference>
<evidence type="ECO:0000256" key="8">
    <source>
        <dbReference type="ARBA" id="ARBA00023136"/>
    </source>
</evidence>
<keyword evidence="5" id="KW-0862">Zinc</keyword>
<dbReference type="Pfam" id="PF16916">
    <property type="entry name" value="ZT_dimer"/>
    <property type="match status" value="1"/>
</dbReference>
<evidence type="ECO:0000313" key="13">
    <source>
        <dbReference type="Proteomes" id="UP000787625"/>
    </source>
</evidence>
<protein>
    <submittedName>
        <fullName evidence="12">Cation diffusion facilitator family transporter</fullName>
    </submittedName>
</protein>
<dbReference type="Proteomes" id="UP000787625">
    <property type="component" value="Unassembled WGS sequence"/>
</dbReference>
<comment type="subcellular location">
    <subcellularLocation>
        <location evidence="1">Membrane</location>
        <topology evidence="1">Multi-pass membrane protein</topology>
    </subcellularLocation>
</comment>
<comment type="similarity">
    <text evidence="2">Belongs to the cation diffusion facilitator (CDF) transporter (TC 2.A.4) family. SLC30A subfamily.</text>
</comment>
<feature type="transmembrane region" description="Helical" evidence="9">
    <location>
        <begin position="88"/>
        <end position="107"/>
    </location>
</feature>
<evidence type="ECO:0000256" key="3">
    <source>
        <dbReference type="ARBA" id="ARBA00022448"/>
    </source>
</evidence>
<evidence type="ECO:0000256" key="5">
    <source>
        <dbReference type="ARBA" id="ARBA00022906"/>
    </source>
</evidence>
<feature type="transmembrane region" description="Helical" evidence="9">
    <location>
        <begin position="183"/>
        <end position="204"/>
    </location>
</feature>
<dbReference type="SUPFAM" id="SSF161111">
    <property type="entry name" value="Cation efflux protein transmembrane domain-like"/>
    <property type="match status" value="1"/>
</dbReference>
<feature type="transmembrane region" description="Helical" evidence="9">
    <location>
        <begin position="20"/>
        <end position="38"/>
    </location>
</feature>
<gene>
    <name evidence="12" type="ORF">IAA93_03195</name>
</gene>
<dbReference type="PANTHER" id="PTHR11562">
    <property type="entry name" value="CATION EFFLUX PROTEIN/ ZINC TRANSPORTER"/>
    <property type="match status" value="1"/>
</dbReference>
<evidence type="ECO:0000256" key="9">
    <source>
        <dbReference type="SAM" id="Phobius"/>
    </source>
</evidence>
<evidence type="ECO:0000256" key="4">
    <source>
        <dbReference type="ARBA" id="ARBA00022692"/>
    </source>
</evidence>
<dbReference type="PANTHER" id="PTHR11562:SF17">
    <property type="entry name" value="RE54080P-RELATED"/>
    <property type="match status" value="1"/>
</dbReference>
<keyword evidence="5" id="KW-0864">Zinc transport</keyword>
<evidence type="ECO:0000256" key="7">
    <source>
        <dbReference type="ARBA" id="ARBA00023065"/>
    </source>
</evidence>
<reference evidence="12" key="2">
    <citation type="submission" date="2021-04" db="EMBL/GenBank/DDBJ databases">
        <authorList>
            <person name="Gilroy R."/>
        </authorList>
    </citation>
    <scope>NUCLEOTIDE SEQUENCE</scope>
    <source>
        <strain evidence="12">MalCec1-1739</strain>
    </source>
</reference>
<keyword evidence="3" id="KW-0813">Transport</keyword>
<name>A0A9D2ZUR5_9BACT</name>
<organism evidence="12 13">
    <name type="scientific">Candidatus Avibacteroides avistercoris</name>
    <dbReference type="NCBI Taxonomy" id="2840690"/>
    <lineage>
        <taxon>Bacteria</taxon>
        <taxon>Pseudomonadati</taxon>
        <taxon>Bacteroidota</taxon>
        <taxon>Bacteroidia</taxon>
        <taxon>Bacteroidales</taxon>
        <taxon>Bacteroidaceae</taxon>
        <taxon>Bacteroidaceae incertae sedis</taxon>
        <taxon>Candidatus Avibacteroides</taxon>
    </lineage>
</organism>
<accession>A0A9D2ZUR5</accession>
<dbReference type="GO" id="GO:0005385">
    <property type="term" value="F:zinc ion transmembrane transporter activity"/>
    <property type="evidence" value="ECO:0007669"/>
    <property type="project" value="TreeGrafter"/>
</dbReference>
<dbReference type="Pfam" id="PF01545">
    <property type="entry name" value="Cation_efflux"/>
    <property type="match status" value="1"/>
</dbReference>
<dbReference type="InterPro" id="IPR058533">
    <property type="entry name" value="Cation_efflux_TM"/>
</dbReference>
<feature type="transmembrane region" description="Helical" evidence="9">
    <location>
        <begin position="119"/>
        <end position="143"/>
    </location>
</feature>
<keyword evidence="8 9" id="KW-0472">Membrane</keyword>
<dbReference type="InterPro" id="IPR002524">
    <property type="entry name" value="Cation_efflux"/>
</dbReference>
<evidence type="ECO:0000256" key="1">
    <source>
        <dbReference type="ARBA" id="ARBA00004141"/>
    </source>
</evidence>
<dbReference type="EMBL" id="DWUP01000065">
    <property type="protein sequence ID" value="HJD52719.1"/>
    <property type="molecule type" value="Genomic_DNA"/>
</dbReference>
<evidence type="ECO:0000256" key="2">
    <source>
        <dbReference type="ARBA" id="ARBA00008873"/>
    </source>
</evidence>
<sequence length="300" mass="31524">MAHHHHHAAELGSSKSAKSVLAVCIALNLAFVVIEAAVGLSKDSLGLLSDAGHNLGDVFSLAISLLAVNMSARAATKHFTYGYKRSTILASLANAVILLIAVGAILIECVSKFRHPGAVSGAAVSWTAAAGIVVNGLTTLLLMSRQRGDLNMRGAFVHMMMDTLVSLGVVISGVIIILTGWTVIDAVISLVIAVVIIISTWSLLRESLSLSLDGVPETIDIDRIEAGIRGVGGVVGLHHLHVWAISTTEIAATLHLVVSGADVMERVKDEVKGMMAREGVAHCTVECELPGETCHDRDCH</sequence>
<reference evidence="12" key="1">
    <citation type="journal article" date="2021" name="PeerJ">
        <title>Extensive microbial diversity within the chicken gut microbiome revealed by metagenomics and culture.</title>
        <authorList>
            <person name="Gilroy R."/>
            <person name="Ravi A."/>
            <person name="Getino M."/>
            <person name="Pursley I."/>
            <person name="Horton D.L."/>
            <person name="Alikhan N.F."/>
            <person name="Baker D."/>
            <person name="Gharbi K."/>
            <person name="Hall N."/>
            <person name="Watson M."/>
            <person name="Adriaenssens E.M."/>
            <person name="Foster-Nyarko E."/>
            <person name="Jarju S."/>
            <person name="Secka A."/>
            <person name="Antonio M."/>
            <person name="Oren A."/>
            <person name="Chaudhuri R.R."/>
            <person name="La Ragione R."/>
            <person name="Hildebrand F."/>
            <person name="Pallen M.J."/>
        </authorList>
    </citation>
    <scope>NUCLEOTIDE SEQUENCE</scope>
    <source>
        <strain evidence="12">MalCec1-1739</strain>
    </source>
</reference>
<proteinExistence type="inferred from homology"/>
<keyword evidence="7" id="KW-0406">Ion transport</keyword>
<keyword evidence="4 9" id="KW-0812">Transmembrane</keyword>
<dbReference type="InterPro" id="IPR036837">
    <property type="entry name" value="Cation_efflux_CTD_sf"/>
</dbReference>